<dbReference type="Proteomes" id="UP001152604">
    <property type="component" value="Unassembled WGS sequence"/>
</dbReference>
<evidence type="ECO:0000256" key="1">
    <source>
        <dbReference type="SAM" id="MobiDB-lite"/>
    </source>
</evidence>
<feature type="region of interest" description="Disordered" evidence="1">
    <location>
        <begin position="31"/>
        <end position="62"/>
    </location>
</feature>
<sequence length="62" mass="7079">MVLSRPDLILTVGNGESGKVLTDRFSLNCRRSAPNNERPGWGRKRNVRFRDDEARKPTFHPG</sequence>
<evidence type="ECO:0000313" key="2">
    <source>
        <dbReference type="EMBL" id="CAH2401442.1"/>
    </source>
</evidence>
<name>A0ABN8JVF9_9HYPH</name>
<accession>A0ABN8JVF9</accession>
<protein>
    <submittedName>
        <fullName evidence="2">Uncharacterized protein</fullName>
    </submittedName>
</protein>
<reference evidence="2" key="1">
    <citation type="submission" date="2022-03" db="EMBL/GenBank/DDBJ databases">
        <authorList>
            <person name="Brunel B."/>
        </authorList>
    </citation>
    <scope>NUCLEOTIDE SEQUENCE</scope>
    <source>
        <strain evidence="2">STM4922sample</strain>
    </source>
</reference>
<proteinExistence type="predicted"/>
<keyword evidence="3" id="KW-1185">Reference proteome</keyword>
<organism evidence="2 3">
    <name type="scientific">Mesorhizobium ventifaucium</name>
    <dbReference type="NCBI Taxonomy" id="666020"/>
    <lineage>
        <taxon>Bacteria</taxon>
        <taxon>Pseudomonadati</taxon>
        <taxon>Pseudomonadota</taxon>
        <taxon>Alphaproteobacteria</taxon>
        <taxon>Hyphomicrobiales</taxon>
        <taxon>Phyllobacteriaceae</taxon>
        <taxon>Mesorhizobium</taxon>
    </lineage>
</organism>
<gene>
    <name evidence="2" type="ORF">MES4922_30099</name>
</gene>
<comment type="caution">
    <text evidence="2">The sequence shown here is derived from an EMBL/GenBank/DDBJ whole genome shotgun (WGS) entry which is preliminary data.</text>
</comment>
<evidence type="ECO:0000313" key="3">
    <source>
        <dbReference type="Proteomes" id="UP001152604"/>
    </source>
</evidence>
<dbReference type="EMBL" id="CAKXZS010000023">
    <property type="protein sequence ID" value="CAH2401442.1"/>
    <property type="molecule type" value="Genomic_DNA"/>
</dbReference>